<organism evidence="3 4">
    <name type="scientific">Rurimicrobium arvi</name>
    <dbReference type="NCBI Taxonomy" id="2049916"/>
    <lineage>
        <taxon>Bacteria</taxon>
        <taxon>Pseudomonadati</taxon>
        <taxon>Bacteroidota</taxon>
        <taxon>Chitinophagia</taxon>
        <taxon>Chitinophagales</taxon>
        <taxon>Chitinophagaceae</taxon>
        <taxon>Rurimicrobium</taxon>
    </lineage>
</organism>
<feature type="compositionally biased region" description="Polar residues" evidence="1">
    <location>
        <begin position="143"/>
        <end position="158"/>
    </location>
</feature>
<dbReference type="PROSITE" id="PS51257">
    <property type="entry name" value="PROKAR_LIPOPROTEIN"/>
    <property type="match status" value="1"/>
</dbReference>
<feature type="region of interest" description="Disordered" evidence="1">
    <location>
        <begin position="143"/>
        <end position="165"/>
    </location>
</feature>
<comment type="caution">
    <text evidence="3">The sequence shown here is derived from an EMBL/GenBank/DDBJ whole genome shotgun (WGS) entry which is preliminary data.</text>
</comment>
<name>A0ABP8MVY4_9BACT</name>
<dbReference type="EMBL" id="BAABEZ010000022">
    <property type="protein sequence ID" value="GAA4455235.1"/>
    <property type="molecule type" value="Genomic_DNA"/>
</dbReference>
<evidence type="ECO:0008006" key="5">
    <source>
        <dbReference type="Google" id="ProtNLM"/>
    </source>
</evidence>
<gene>
    <name evidence="3" type="ORF">GCM10023092_18550</name>
</gene>
<evidence type="ECO:0000256" key="1">
    <source>
        <dbReference type="SAM" id="MobiDB-lite"/>
    </source>
</evidence>
<dbReference type="Proteomes" id="UP001501410">
    <property type="component" value="Unassembled WGS sequence"/>
</dbReference>
<dbReference type="Gene3D" id="3.10.450.50">
    <property type="match status" value="1"/>
</dbReference>
<accession>A0ABP8MVY4</accession>
<evidence type="ECO:0000313" key="3">
    <source>
        <dbReference type="EMBL" id="GAA4455235.1"/>
    </source>
</evidence>
<keyword evidence="2" id="KW-0732">Signal</keyword>
<reference evidence="4" key="1">
    <citation type="journal article" date="2019" name="Int. J. Syst. Evol. Microbiol.">
        <title>The Global Catalogue of Microorganisms (GCM) 10K type strain sequencing project: providing services to taxonomists for standard genome sequencing and annotation.</title>
        <authorList>
            <consortium name="The Broad Institute Genomics Platform"/>
            <consortium name="The Broad Institute Genome Sequencing Center for Infectious Disease"/>
            <person name="Wu L."/>
            <person name="Ma J."/>
        </authorList>
    </citation>
    <scope>NUCLEOTIDE SEQUENCE [LARGE SCALE GENOMIC DNA]</scope>
    <source>
        <strain evidence="4">JCM 31921</strain>
    </source>
</reference>
<sequence length="165" mass="18319">MRITMKYFSLSFLLVLLLSFSSCSNNDPKYVAEKFLTSVARADLDEAKKYCDSTTVELLDQADYLNMVPDSVKAEGRKLKVNIVDVKTNGDKAVVTYTTSKLAENQLITLVKQNGKWLVQLDKAQQYEEDDQPIMTEALDNIPDSTTLAKPSDSTIADTATKPAP</sequence>
<feature type="chain" id="PRO_5047124558" description="DUF4878 domain-containing protein" evidence="2">
    <location>
        <begin position="25"/>
        <end position="165"/>
    </location>
</feature>
<feature type="signal peptide" evidence="2">
    <location>
        <begin position="1"/>
        <end position="24"/>
    </location>
</feature>
<proteinExistence type="predicted"/>
<evidence type="ECO:0000256" key="2">
    <source>
        <dbReference type="SAM" id="SignalP"/>
    </source>
</evidence>
<protein>
    <recommendedName>
        <fullName evidence="5">DUF4878 domain-containing protein</fullName>
    </recommendedName>
</protein>
<evidence type="ECO:0000313" key="4">
    <source>
        <dbReference type="Proteomes" id="UP001501410"/>
    </source>
</evidence>
<keyword evidence="4" id="KW-1185">Reference proteome</keyword>